<keyword evidence="2 7" id="KW-0963">Cytoplasm</keyword>
<keyword evidence="1 7" id="KW-0806">Transcription termination</keyword>
<gene>
    <name evidence="7" type="primary">nusA</name>
    <name evidence="10" type="ORF">A2719_02515</name>
</gene>
<dbReference type="Pfam" id="PF00575">
    <property type="entry name" value="S1"/>
    <property type="match status" value="1"/>
</dbReference>
<dbReference type="GO" id="GO:0006353">
    <property type="term" value="P:DNA-templated transcription termination"/>
    <property type="evidence" value="ECO:0007669"/>
    <property type="project" value="UniProtKB-UniRule"/>
</dbReference>
<evidence type="ECO:0000256" key="7">
    <source>
        <dbReference type="HAMAP-Rule" id="MF_00945"/>
    </source>
</evidence>
<evidence type="ECO:0000256" key="6">
    <source>
        <dbReference type="ARBA" id="ARBA00023163"/>
    </source>
</evidence>
<dbReference type="CDD" id="cd02134">
    <property type="entry name" value="KH-II_NusA_rpt1"/>
    <property type="match status" value="1"/>
</dbReference>
<dbReference type="AlphaFoldDB" id="A0A1G2G2W6"/>
<name>A0A1G2G2W6_9BACT</name>
<feature type="compositionally biased region" description="Basic and acidic residues" evidence="8">
    <location>
        <begin position="88"/>
        <end position="99"/>
    </location>
</feature>
<keyword evidence="4 7" id="KW-0694">RNA-binding</keyword>
<evidence type="ECO:0000256" key="3">
    <source>
        <dbReference type="ARBA" id="ARBA00022814"/>
    </source>
</evidence>
<dbReference type="FunFam" id="3.30.300.20:FF:000005">
    <property type="entry name" value="Transcription termination/antitermination protein NusA"/>
    <property type="match status" value="1"/>
</dbReference>
<keyword evidence="6 7" id="KW-0804">Transcription</keyword>
<dbReference type="InterPro" id="IPR004087">
    <property type="entry name" value="KH_dom"/>
</dbReference>
<dbReference type="PROSITE" id="PS50126">
    <property type="entry name" value="S1"/>
    <property type="match status" value="1"/>
</dbReference>
<feature type="compositionally biased region" description="Acidic residues" evidence="8">
    <location>
        <begin position="108"/>
        <end position="119"/>
    </location>
</feature>
<dbReference type="GO" id="GO:0003723">
    <property type="term" value="F:RNA binding"/>
    <property type="evidence" value="ECO:0007669"/>
    <property type="project" value="UniProtKB-UniRule"/>
</dbReference>
<dbReference type="HAMAP" id="MF_00945_B">
    <property type="entry name" value="NusA_B"/>
    <property type="match status" value="1"/>
</dbReference>
<dbReference type="InterPro" id="IPR058582">
    <property type="entry name" value="KH_NusA_2nd"/>
</dbReference>
<evidence type="ECO:0000259" key="9">
    <source>
        <dbReference type="PROSITE" id="PS50126"/>
    </source>
</evidence>
<dbReference type="InterPro" id="IPR025249">
    <property type="entry name" value="TF_NusA_KH_1st"/>
</dbReference>
<dbReference type="CDD" id="cd22529">
    <property type="entry name" value="KH-II_NusA_rpt2"/>
    <property type="match status" value="1"/>
</dbReference>
<dbReference type="Pfam" id="PF13184">
    <property type="entry name" value="KH_NusA_1st"/>
    <property type="match status" value="1"/>
</dbReference>
<dbReference type="InterPro" id="IPR036555">
    <property type="entry name" value="NusA_N_sf"/>
</dbReference>
<dbReference type="NCBIfam" id="TIGR01953">
    <property type="entry name" value="NusA"/>
    <property type="match status" value="1"/>
</dbReference>
<comment type="function">
    <text evidence="7">Participates in both transcription termination and antitermination.</text>
</comment>
<evidence type="ECO:0000256" key="4">
    <source>
        <dbReference type="ARBA" id="ARBA00022884"/>
    </source>
</evidence>
<evidence type="ECO:0000256" key="2">
    <source>
        <dbReference type="ARBA" id="ARBA00022490"/>
    </source>
</evidence>
<dbReference type="InterPro" id="IPR013735">
    <property type="entry name" value="TF_NusA_N"/>
</dbReference>
<evidence type="ECO:0000256" key="8">
    <source>
        <dbReference type="SAM" id="MobiDB-lite"/>
    </source>
</evidence>
<dbReference type="SMART" id="SM00322">
    <property type="entry name" value="KH"/>
    <property type="match status" value="1"/>
</dbReference>
<dbReference type="PROSITE" id="PS50084">
    <property type="entry name" value="KH_TYPE_1"/>
    <property type="match status" value="1"/>
</dbReference>
<comment type="subunit">
    <text evidence="7">Monomer. Binds directly to the core enzyme of the DNA-dependent RNA polymerase and to nascent RNA.</text>
</comment>
<dbReference type="GO" id="GO:0031564">
    <property type="term" value="P:transcription antitermination"/>
    <property type="evidence" value="ECO:0007669"/>
    <property type="project" value="UniProtKB-UniRule"/>
</dbReference>
<evidence type="ECO:0000313" key="11">
    <source>
        <dbReference type="Proteomes" id="UP000177480"/>
    </source>
</evidence>
<dbReference type="Gene3D" id="2.40.50.140">
    <property type="entry name" value="Nucleic acid-binding proteins"/>
    <property type="match status" value="1"/>
</dbReference>
<proteinExistence type="inferred from homology"/>
<dbReference type="SUPFAM" id="SSF54814">
    <property type="entry name" value="Prokaryotic type KH domain (KH-domain type II)"/>
    <property type="match status" value="2"/>
</dbReference>
<dbReference type="SUPFAM" id="SSF69705">
    <property type="entry name" value="Transcription factor NusA, N-terminal domain"/>
    <property type="match status" value="1"/>
</dbReference>
<dbReference type="STRING" id="1802114.A2719_02515"/>
<keyword evidence="3 7" id="KW-0889">Transcription antitermination</keyword>
<reference evidence="10 11" key="1">
    <citation type="journal article" date="2016" name="Nat. Commun.">
        <title>Thousands of microbial genomes shed light on interconnected biogeochemical processes in an aquifer system.</title>
        <authorList>
            <person name="Anantharaman K."/>
            <person name="Brown C.T."/>
            <person name="Hug L.A."/>
            <person name="Sharon I."/>
            <person name="Castelle C.J."/>
            <person name="Probst A.J."/>
            <person name="Thomas B.C."/>
            <person name="Singh A."/>
            <person name="Wilkins M.J."/>
            <person name="Karaoz U."/>
            <person name="Brodie E.L."/>
            <person name="Williams K.H."/>
            <person name="Hubbard S.S."/>
            <person name="Banfield J.F."/>
        </authorList>
    </citation>
    <scope>NUCLEOTIDE SEQUENCE [LARGE SCALE GENOMIC DNA]</scope>
</reference>
<sequence length="425" mass="47562">MMDLKTIHSALEQLAEEKGIARQKVMETIEMALAAAYKKEYGKRGQMVKAVFNPEIGDVSFSQIKMVVDETMIKTDEELAAEETLRQAEAEVMESEKELPKRRRKKEEDEEEQVVGEEGEPQKVRYNPERHVMLAEAREIKKDVKAGEELAFPLESHEDFGRIAAQTAKQVIIQRIREAEREAVFDEFQNREGEIVSGTVQRVEGRNVFVDVGRSTALLPPEEQIAFERYRIGERVKALLLSVEKNPRGLGLHLSRSHPRFVMKLFELEVPEIATGVVEVRSLAREAGSRSKVAVVSHEEGVDPVGSCVGQKGVRVSTVIGELGGEKIDIIEWDQDPARFIANALSPARVVHVEINTERKEARVTVAEDQLSLAIGKGGQNVRLAAKLTGWRIDVRSKNEGTGAESGETDEPIVEELEEHTEVKE</sequence>
<dbReference type="EMBL" id="MHNK01000005">
    <property type="protein sequence ID" value="OGZ44260.1"/>
    <property type="molecule type" value="Genomic_DNA"/>
</dbReference>
<feature type="compositionally biased region" description="Acidic residues" evidence="8">
    <location>
        <begin position="407"/>
        <end position="419"/>
    </location>
</feature>
<evidence type="ECO:0000256" key="1">
    <source>
        <dbReference type="ARBA" id="ARBA00022472"/>
    </source>
</evidence>
<dbReference type="GO" id="GO:0003700">
    <property type="term" value="F:DNA-binding transcription factor activity"/>
    <property type="evidence" value="ECO:0007669"/>
    <property type="project" value="InterPro"/>
</dbReference>
<dbReference type="Gene3D" id="3.30.1480.10">
    <property type="entry name" value="NusA, N-terminal domain"/>
    <property type="match status" value="1"/>
</dbReference>
<dbReference type="FunFam" id="3.30.300.20:FF:000002">
    <property type="entry name" value="Transcription termination/antitermination protein NusA"/>
    <property type="match status" value="1"/>
</dbReference>
<dbReference type="SMART" id="SM00316">
    <property type="entry name" value="S1"/>
    <property type="match status" value="1"/>
</dbReference>
<dbReference type="Pfam" id="PF26594">
    <property type="entry name" value="KH_NusA_2nd"/>
    <property type="match status" value="1"/>
</dbReference>
<dbReference type="GO" id="GO:0005829">
    <property type="term" value="C:cytosol"/>
    <property type="evidence" value="ECO:0007669"/>
    <property type="project" value="TreeGrafter"/>
</dbReference>
<evidence type="ECO:0000313" key="10">
    <source>
        <dbReference type="EMBL" id="OGZ44260.1"/>
    </source>
</evidence>
<dbReference type="CDD" id="cd04455">
    <property type="entry name" value="S1_NusA"/>
    <property type="match status" value="1"/>
</dbReference>
<dbReference type="InterPro" id="IPR015946">
    <property type="entry name" value="KH_dom-like_a/b"/>
</dbReference>
<dbReference type="Gene3D" id="3.30.300.20">
    <property type="match status" value="2"/>
</dbReference>
<dbReference type="PANTHER" id="PTHR22648:SF0">
    <property type="entry name" value="TRANSCRIPTION TERMINATION_ANTITERMINATION PROTEIN NUSA"/>
    <property type="match status" value="1"/>
</dbReference>
<comment type="caution">
    <text evidence="10">The sequence shown here is derived from an EMBL/GenBank/DDBJ whole genome shotgun (WGS) entry which is preliminary data.</text>
</comment>
<dbReference type="PANTHER" id="PTHR22648">
    <property type="entry name" value="TRANSCRIPTION TERMINATION FACTOR NUSA"/>
    <property type="match status" value="1"/>
</dbReference>
<dbReference type="InterPro" id="IPR003029">
    <property type="entry name" value="S1_domain"/>
</dbReference>
<evidence type="ECO:0000256" key="5">
    <source>
        <dbReference type="ARBA" id="ARBA00023015"/>
    </source>
</evidence>
<feature type="region of interest" description="Disordered" evidence="8">
    <location>
        <begin position="396"/>
        <end position="425"/>
    </location>
</feature>
<organism evidence="10 11">
    <name type="scientific">Candidatus Ryanbacteria bacterium RIFCSPHIGHO2_01_FULL_45_22</name>
    <dbReference type="NCBI Taxonomy" id="1802114"/>
    <lineage>
        <taxon>Bacteria</taxon>
        <taxon>Candidatus Ryaniibacteriota</taxon>
    </lineage>
</organism>
<dbReference type="InterPro" id="IPR010213">
    <property type="entry name" value="TF_NusA"/>
</dbReference>
<dbReference type="Proteomes" id="UP000177480">
    <property type="component" value="Unassembled WGS sequence"/>
</dbReference>
<dbReference type="InterPro" id="IPR009019">
    <property type="entry name" value="KH_sf_prok-type"/>
</dbReference>
<dbReference type="InterPro" id="IPR030842">
    <property type="entry name" value="TF_NusA_bacterial"/>
</dbReference>
<keyword evidence="5 7" id="KW-0805">Transcription regulation</keyword>
<accession>A0A1G2G2W6</accession>
<feature type="region of interest" description="Disordered" evidence="8">
    <location>
        <begin position="88"/>
        <end position="123"/>
    </location>
</feature>
<comment type="subcellular location">
    <subcellularLocation>
        <location evidence="7">Cytoplasm</location>
    </subcellularLocation>
</comment>
<protein>
    <recommendedName>
        <fullName evidence="7">Transcription termination/antitermination protein NusA</fullName>
    </recommendedName>
</protein>
<comment type="similarity">
    <text evidence="7">Belongs to the NusA family.</text>
</comment>
<dbReference type="Pfam" id="PF08529">
    <property type="entry name" value="NusA_N"/>
    <property type="match status" value="2"/>
</dbReference>
<dbReference type="InterPro" id="IPR012340">
    <property type="entry name" value="NA-bd_OB-fold"/>
</dbReference>
<feature type="domain" description="S1 motif" evidence="9">
    <location>
        <begin position="193"/>
        <end position="257"/>
    </location>
</feature>
<dbReference type="SUPFAM" id="SSF50249">
    <property type="entry name" value="Nucleic acid-binding proteins"/>
    <property type="match status" value="1"/>
</dbReference>